<evidence type="ECO:0000256" key="13">
    <source>
        <dbReference type="ARBA" id="ARBA00048798"/>
    </source>
</evidence>
<dbReference type="SUPFAM" id="SSF56752">
    <property type="entry name" value="D-aminoacid aminotransferase-like PLP-dependent enzymes"/>
    <property type="match status" value="1"/>
</dbReference>
<dbReference type="UniPathway" id="UPA00049">
    <property type="reaction ID" value="UER00062"/>
</dbReference>
<keyword evidence="9 17" id="KW-0808">Transferase</keyword>
<name>A0A1F6APG4_9BACT</name>
<reference evidence="18 19" key="1">
    <citation type="journal article" date="2016" name="Nat. Commun.">
        <title>Thousands of microbial genomes shed light on interconnected biogeochemical processes in an aquifer system.</title>
        <authorList>
            <person name="Anantharaman K."/>
            <person name="Brown C.T."/>
            <person name="Hug L.A."/>
            <person name="Sharon I."/>
            <person name="Castelle C.J."/>
            <person name="Probst A.J."/>
            <person name="Thomas B.C."/>
            <person name="Singh A."/>
            <person name="Wilkins M.J."/>
            <person name="Karaoz U."/>
            <person name="Brodie E.L."/>
            <person name="Williams K.H."/>
            <person name="Hubbard S.S."/>
            <person name="Banfield J.F."/>
        </authorList>
    </citation>
    <scope>NUCLEOTIDE SEQUENCE [LARGE SCALE GENOMIC DNA]</scope>
</reference>
<dbReference type="UniPathway" id="UPA00048">
    <property type="reaction ID" value="UER00073"/>
</dbReference>
<dbReference type="GO" id="GO:0052654">
    <property type="term" value="F:L-leucine-2-oxoglutarate transaminase activity"/>
    <property type="evidence" value="ECO:0007669"/>
    <property type="project" value="RHEA"/>
</dbReference>
<keyword evidence="8 17" id="KW-0028">Amino-acid biosynthesis</keyword>
<evidence type="ECO:0000256" key="6">
    <source>
        <dbReference type="ARBA" id="ARBA00009320"/>
    </source>
</evidence>
<sequence length="307" mass="34516">MTKIQYFPFAFFEGKVVMTELAKVSIMTNALQYGNGIFGGIRGYVSESKKSVNIFRLKDHYYRFISSLKIINKTINYSHNELVSITIDLAKKNKPDTDCYIRPIAYASNFEISPDLSMLDFEFAIYMIPLGEYLPVSKGLKLGISNWVRINDNMIPARAKVTGGYINSSLAKADAVKLGYDDALMITIDGHLAEGSAANFFMVRDGKLITSSRYADVLEGITRRTIIQLAEDLEIPAEERLIDRTEVYIADEAFLTGTGAQVAWIAEVDGRIIGNRKIGPITEKIQKLFFDIVRGREKKYSGWLTKV</sequence>
<dbReference type="PANTHER" id="PTHR42743">
    <property type="entry name" value="AMINO-ACID AMINOTRANSFERASE"/>
    <property type="match status" value="1"/>
</dbReference>
<comment type="pathway">
    <text evidence="3 17">Amino-acid biosynthesis; L-isoleucine biosynthesis; L-isoleucine from 2-oxobutanoate: step 4/4.</text>
</comment>
<proteinExistence type="inferred from homology"/>
<keyword evidence="11 17" id="KW-0100">Branched-chain amino acid biosynthesis</keyword>
<comment type="cofactor">
    <cofactor evidence="1 16">
        <name>pyridoxal 5'-phosphate</name>
        <dbReference type="ChEBI" id="CHEBI:597326"/>
    </cofactor>
</comment>
<evidence type="ECO:0000256" key="11">
    <source>
        <dbReference type="ARBA" id="ARBA00023304"/>
    </source>
</evidence>
<evidence type="ECO:0000256" key="1">
    <source>
        <dbReference type="ARBA" id="ARBA00001933"/>
    </source>
</evidence>
<comment type="caution">
    <text evidence="18">The sequence shown here is derived from an EMBL/GenBank/DDBJ whole genome shotgun (WGS) entry which is preliminary data.</text>
</comment>
<gene>
    <name evidence="17" type="primary">ilvE</name>
    <name evidence="18" type="ORF">A2960_03515</name>
</gene>
<dbReference type="InterPro" id="IPR043132">
    <property type="entry name" value="BCAT-like_C"/>
</dbReference>
<evidence type="ECO:0000256" key="15">
    <source>
        <dbReference type="RuleBase" id="RU004106"/>
    </source>
</evidence>
<keyword evidence="10 16" id="KW-0663">Pyridoxal phosphate</keyword>
<dbReference type="Proteomes" id="UP000176609">
    <property type="component" value="Unassembled WGS sequence"/>
</dbReference>
<dbReference type="InterPro" id="IPR050571">
    <property type="entry name" value="Class-IV_PLP-Dep_Aminotrnsfr"/>
</dbReference>
<comment type="catalytic activity">
    <reaction evidence="13 17">
        <text>L-isoleucine + 2-oxoglutarate = (S)-3-methyl-2-oxopentanoate + L-glutamate</text>
        <dbReference type="Rhea" id="RHEA:24801"/>
        <dbReference type="ChEBI" id="CHEBI:16810"/>
        <dbReference type="ChEBI" id="CHEBI:29985"/>
        <dbReference type="ChEBI" id="CHEBI:35146"/>
        <dbReference type="ChEBI" id="CHEBI:58045"/>
        <dbReference type="EC" id="2.6.1.42"/>
    </reaction>
</comment>
<evidence type="ECO:0000256" key="5">
    <source>
        <dbReference type="ARBA" id="ARBA00005072"/>
    </source>
</evidence>
<comment type="function">
    <text evidence="2 17">Acts on leucine, isoleucine and valine.</text>
</comment>
<dbReference type="EMBL" id="MFJR01000010">
    <property type="protein sequence ID" value="OGG26373.1"/>
    <property type="molecule type" value="Genomic_DNA"/>
</dbReference>
<evidence type="ECO:0000256" key="16">
    <source>
        <dbReference type="RuleBase" id="RU004516"/>
    </source>
</evidence>
<dbReference type="GO" id="GO:0009097">
    <property type="term" value="P:isoleucine biosynthetic process"/>
    <property type="evidence" value="ECO:0007669"/>
    <property type="project" value="UniProtKB-UniPathway"/>
</dbReference>
<dbReference type="FunFam" id="3.20.10.10:FF:000002">
    <property type="entry name" value="D-alanine aminotransferase"/>
    <property type="match status" value="1"/>
</dbReference>
<evidence type="ECO:0000256" key="8">
    <source>
        <dbReference type="ARBA" id="ARBA00022605"/>
    </source>
</evidence>
<evidence type="ECO:0000256" key="9">
    <source>
        <dbReference type="ARBA" id="ARBA00022679"/>
    </source>
</evidence>
<dbReference type="InterPro" id="IPR018300">
    <property type="entry name" value="Aminotrans_IV_CS"/>
</dbReference>
<dbReference type="Pfam" id="PF01063">
    <property type="entry name" value="Aminotran_4"/>
    <property type="match status" value="1"/>
</dbReference>
<comment type="similarity">
    <text evidence="6 15">Belongs to the class-IV pyridoxal-phosphate-dependent aminotransferase family.</text>
</comment>
<dbReference type="InterPro" id="IPR001544">
    <property type="entry name" value="Aminotrans_IV"/>
</dbReference>
<dbReference type="PROSITE" id="PS00770">
    <property type="entry name" value="AA_TRANSFER_CLASS_4"/>
    <property type="match status" value="1"/>
</dbReference>
<dbReference type="UniPathway" id="UPA00047">
    <property type="reaction ID" value="UER00058"/>
</dbReference>
<dbReference type="Gene3D" id="3.20.10.10">
    <property type="entry name" value="D-amino Acid Aminotransferase, subunit A, domain 2"/>
    <property type="match status" value="1"/>
</dbReference>
<dbReference type="NCBIfam" id="NF005146">
    <property type="entry name" value="PRK06606.1"/>
    <property type="match status" value="1"/>
</dbReference>
<evidence type="ECO:0000313" key="19">
    <source>
        <dbReference type="Proteomes" id="UP000176609"/>
    </source>
</evidence>
<comment type="catalytic activity">
    <reaction evidence="12 17">
        <text>L-valine + 2-oxoglutarate = 3-methyl-2-oxobutanoate + L-glutamate</text>
        <dbReference type="Rhea" id="RHEA:24813"/>
        <dbReference type="ChEBI" id="CHEBI:11851"/>
        <dbReference type="ChEBI" id="CHEBI:16810"/>
        <dbReference type="ChEBI" id="CHEBI:29985"/>
        <dbReference type="ChEBI" id="CHEBI:57762"/>
        <dbReference type="EC" id="2.6.1.42"/>
    </reaction>
</comment>
<organism evidence="18 19">
    <name type="scientific">Candidatus Gottesmanbacteria bacterium RIFCSPLOWO2_01_FULL_39_12b</name>
    <dbReference type="NCBI Taxonomy" id="1798388"/>
    <lineage>
        <taxon>Bacteria</taxon>
        <taxon>Candidatus Gottesmaniibacteriota</taxon>
    </lineage>
</organism>
<evidence type="ECO:0000256" key="2">
    <source>
        <dbReference type="ARBA" id="ARBA00003109"/>
    </source>
</evidence>
<comment type="pathway">
    <text evidence="4 17">Amino-acid biosynthesis; L-valine biosynthesis; L-valine from pyruvate: step 4/4.</text>
</comment>
<dbReference type="NCBIfam" id="TIGR01122">
    <property type="entry name" value="ilvE_I"/>
    <property type="match status" value="1"/>
</dbReference>
<evidence type="ECO:0000256" key="4">
    <source>
        <dbReference type="ARBA" id="ARBA00004931"/>
    </source>
</evidence>
<dbReference type="InterPro" id="IPR036038">
    <property type="entry name" value="Aminotransferase-like"/>
</dbReference>
<evidence type="ECO:0000256" key="7">
    <source>
        <dbReference type="ARBA" id="ARBA00022576"/>
    </source>
</evidence>
<comment type="catalytic activity">
    <reaction evidence="14 17">
        <text>L-leucine + 2-oxoglutarate = 4-methyl-2-oxopentanoate + L-glutamate</text>
        <dbReference type="Rhea" id="RHEA:18321"/>
        <dbReference type="ChEBI" id="CHEBI:16810"/>
        <dbReference type="ChEBI" id="CHEBI:17865"/>
        <dbReference type="ChEBI" id="CHEBI:29985"/>
        <dbReference type="ChEBI" id="CHEBI:57427"/>
        <dbReference type="EC" id="2.6.1.42"/>
    </reaction>
</comment>
<dbReference type="GO" id="GO:0009098">
    <property type="term" value="P:L-leucine biosynthetic process"/>
    <property type="evidence" value="ECO:0007669"/>
    <property type="project" value="UniProtKB-UniPathway"/>
</dbReference>
<dbReference type="EC" id="2.6.1.42" evidence="17"/>
<dbReference type="GO" id="GO:0009099">
    <property type="term" value="P:L-valine biosynthetic process"/>
    <property type="evidence" value="ECO:0007669"/>
    <property type="project" value="UniProtKB-UniPathway"/>
</dbReference>
<evidence type="ECO:0000256" key="3">
    <source>
        <dbReference type="ARBA" id="ARBA00004824"/>
    </source>
</evidence>
<dbReference type="Gene3D" id="3.30.470.10">
    <property type="match status" value="1"/>
</dbReference>
<dbReference type="GO" id="GO:0052655">
    <property type="term" value="F:L-valine-2-oxoglutarate transaminase activity"/>
    <property type="evidence" value="ECO:0007669"/>
    <property type="project" value="RHEA"/>
</dbReference>
<evidence type="ECO:0000256" key="10">
    <source>
        <dbReference type="ARBA" id="ARBA00022898"/>
    </source>
</evidence>
<dbReference type="GO" id="GO:0052656">
    <property type="term" value="F:L-isoleucine-2-oxoglutarate transaminase activity"/>
    <property type="evidence" value="ECO:0007669"/>
    <property type="project" value="RHEA"/>
</dbReference>
<dbReference type="PANTHER" id="PTHR42743:SF4">
    <property type="entry name" value="BRANCHED-CHAIN-AMINO-ACID AMINOTRANSFERASE-RELATED"/>
    <property type="match status" value="1"/>
</dbReference>
<accession>A0A1F6APG4</accession>
<keyword evidence="7 17" id="KW-0032">Aminotransferase</keyword>
<comment type="pathway">
    <text evidence="5 17">Amino-acid biosynthesis; L-leucine biosynthesis; L-leucine from 3-methyl-2-oxobutanoate: step 4/4.</text>
</comment>
<dbReference type="AlphaFoldDB" id="A0A1F6APG4"/>
<protein>
    <recommendedName>
        <fullName evidence="17">Branched-chain-amino-acid aminotransferase</fullName>
        <shortName evidence="17">BCAT</shortName>
        <ecNumber evidence="17">2.6.1.42</ecNumber>
    </recommendedName>
</protein>
<evidence type="ECO:0000256" key="14">
    <source>
        <dbReference type="ARBA" id="ARBA00049229"/>
    </source>
</evidence>
<dbReference type="InterPro" id="IPR043131">
    <property type="entry name" value="BCAT-like_N"/>
</dbReference>
<evidence type="ECO:0000256" key="17">
    <source>
        <dbReference type="RuleBase" id="RU364094"/>
    </source>
</evidence>
<evidence type="ECO:0000256" key="12">
    <source>
        <dbReference type="ARBA" id="ARBA00048212"/>
    </source>
</evidence>
<dbReference type="InterPro" id="IPR005785">
    <property type="entry name" value="B_amino_transI"/>
</dbReference>
<evidence type="ECO:0000313" key="18">
    <source>
        <dbReference type="EMBL" id="OGG26373.1"/>
    </source>
</evidence>